<evidence type="ECO:0000313" key="4">
    <source>
        <dbReference type="EMBL" id="KAL0449074.1"/>
    </source>
</evidence>
<dbReference type="InterPro" id="IPR040256">
    <property type="entry name" value="At4g02000-like"/>
</dbReference>
<keyword evidence="1" id="KW-0862">Zinc</keyword>
<keyword evidence="1" id="KW-0479">Metal-binding</keyword>
<proteinExistence type="predicted"/>
<organism evidence="4">
    <name type="scientific">Sesamum latifolium</name>
    <dbReference type="NCBI Taxonomy" id="2727402"/>
    <lineage>
        <taxon>Eukaryota</taxon>
        <taxon>Viridiplantae</taxon>
        <taxon>Streptophyta</taxon>
        <taxon>Embryophyta</taxon>
        <taxon>Tracheophyta</taxon>
        <taxon>Spermatophyta</taxon>
        <taxon>Magnoliopsida</taxon>
        <taxon>eudicotyledons</taxon>
        <taxon>Gunneridae</taxon>
        <taxon>Pentapetalae</taxon>
        <taxon>asterids</taxon>
        <taxon>lamiids</taxon>
        <taxon>Lamiales</taxon>
        <taxon>Pedaliaceae</taxon>
        <taxon>Sesamum</taxon>
    </lineage>
</organism>
<gene>
    <name evidence="4" type="ORF">Slati_1463800</name>
</gene>
<keyword evidence="1" id="KW-0863">Zinc-finger</keyword>
<evidence type="ECO:0000256" key="2">
    <source>
        <dbReference type="SAM" id="MobiDB-lite"/>
    </source>
</evidence>
<dbReference type="PANTHER" id="PTHR31286">
    <property type="entry name" value="GLYCINE-RICH CELL WALL STRUCTURAL PROTEIN 1.8-LIKE"/>
    <property type="match status" value="1"/>
</dbReference>
<evidence type="ECO:0000259" key="3">
    <source>
        <dbReference type="PROSITE" id="PS50158"/>
    </source>
</evidence>
<dbReference type="InterPro" id="IPR025836">
    <property type="entry name" value="Zn_knuckle_CX2CX4HX4C"/>
</dbReference>
<dbReference type="GO" id="GO:0008270">
    <property type="term" value="F:zinc ion binding"/>
    <property type="evidence" value="ECO:0007669"/>
    <property type="project" value="UniProtKB-KW"/>
</dbReference>
<feature type="domain" description="CCHC-type" evidence="3">
    <location>
        <begin position="134"/>
        <end position="147"/>
    </location>
</feature>
<dbReference type="GO" id="GO:0003676">
    <property type="term" value="F:nucleic acid binding"/>
    <property type="evidence" value="ECO:0007669"/>
    <property type="project" value="InterPro"/>
</dbReference>
<dbReference type="InterPro" id="IPR001878">
    <property type="entry name" value="Znf_CCHC"/>
</dbReference>
<reference evidence="4" key="2">
    <citation type="journal article" date="2024" name="Plant">
        <title>Genomic evolution and insights into agronomic trait innovations of Sesamum species.</title>
        <authorList>
            <person name="Miao H."/>
            <person name="Wang L."/>
            <person name="Qu L."/>
            <person name="Liu H."/>
            <person name="Sun Y."/>
            <person name="Le M."/>
            <person name="Wang Q."/>
            <person name="Wei S."/>
            <person name="Zheng Y."/>
            <person name="Lin W."/>
            <person name="Duan Y."/>
            <person name="Cao H."/>
            <person name="Xiong S."/>
            <person name="Wang X."/>
            <person name="Wei L."/>
            <person name="Li C."/>
            <person name="Ma Q."/>
            <person name="Ju M."/>
            <person name="Zhao R."/>
            <person name="Li G."/>
            <person name="Mu C."/>
            <person name="Tian Q."/>
            <person name="Mei H."/>
            <person name="Zhang T."/>
            <person name="Gao T."/>
            <person name="Zhang H."/>
        </authorList>
    </citation>
    <scope>NUCLEOTIDE SEQUENCE</scope>
    <source>
        <strain evidence="4">KEN1</strain>
    </source>
</reference>
<sequence>MRLIDNGRILFTIDRKRVIEGGPWAFEKNLLVLKAVEEDDDPTSIDLNWVDFFVHVHGLSLGRMSLNMAEFIGNQLVQFRDIELDSGGRFWNLSLRIRVGLNANKPLRRLLKLHTVMGAESTISFTYEWLSNLCYWCGHMGHIMKFCECQCEAGFNEKQDPLPFGPWLRATAPAVLQSRNSNHPTPRPSFTVSTPVINPTPKDSRRGVAIFNYVAPVPQPTPKITQVTHVSSQITTDISSSTHSPNLIPLLSTLHTAWTTHTTPIYSTSTPVTPLTKDLEQLLPPMSLTIHLPYPCLLIKL</sequence>
<comment type="caution">
    <text evidence="4">The sequence shown here is derived from an EMBL/GenBank/DDBJ whole genome shotgun (WGS) entry which is preliminary data.</text>
</comment>
<dbReference type="AlphaFoldDB" id="A0AAW2X4M9"/>
<reference evidence="4" key="1">
    <citation type="submission" date="2020-06" db="EMBL/GenBank/DDBJ databases">
        <authorList>
            <person name="Li T."/>
            <person name="Hu X."/>
            <person name="Zhang T."/>
            <person name="Song X."/>
            <person name="Zhang H."/>
            <person name="Dai N."/>
            <person name="Sheng W."/>
            <person name="Hou X."/>
            <person name="Wei L."/>
        </authorList>
    </citation>
    <scope>NUCLEOTIDE SEQUENCE</scope>
    <source>
        <strain evidence="4">KEN1</strain>
        <tissue evidence="4">Leaf</tissue>
    </source>
</reference>
<dbReference type="PANTHER" id="PTHR31286:SF178">
    <property type="entry name" value="DUF4283 DOMAIN-CONTAINING PROTEIN"/>
    <property type="match status" value="1"/>
</dbReference>
<dbReference type="PROSITE" id="PS50158">
    <property type="entry name" value="ZF_CCHC"/>
    <property type="match status" value="1"/>
</dbReference>
<dbReference type="Pfam" id="PF14392">
    <property type="entry name" value="zf-CCHC_4"/>
    <property type="match status" value="1"/>
</dbReference>
<evidence type="ECO:0000256" key="1">
    <source>
        <dbReference type="PROSITE-ProRule" id="PRU00047"/>
    </source>
</evidence>
<dbReference type="EMBL" id="JACGWN010000005">
    <property type="protein sequence ID" value="KAL0449074.1"/>
    <property type="molecule type" value="Genomic_DNA"/>
</dbReference>
<name>A0AAW2X4M9_9LAMI</name>
<protein>
    <recommendedName>
        <fullName evidence="3">CCHC-type domain-containing protein</fullName>
    </recommendedName>
</protein>
<accession>A0AAW2X4M9</accession>
<feature type="region of interest" description="Disordered" evidence="2">
    <location>
        <begin position="178"/>
        <end position="198"/>
    </location>
</feature>
<feature type="compositionally biased region" description="Polar residues" evidence="2">
    <location>
        <begin position="178"/>
        <end position="197"/>
    </location>
</feature>